<organism evidence="1 2">
    <name type="scientific">Rotaria sordida</name>
    <dbReference type="NCBI Taxonomy" id="392033"/>
    <lineage>
        <taxon>Eukaryota</taxon>
        <taxon>Metazoa</taxon>
        <taxon>Spiralia</taxon>
        <taxon>Gnathifera</taxon>
        <taxon>Rotifera</taxon>
        <taxon>Eurotatoria</taxon>
        <taxon>Bdelloidea</taxon>
        <taxon>Philodinida</taxon>
        <taxon>Philodinidae</taxon>
        <taxon>Rotaria</taxon>
    </lineage>
</organism>
<dbReference type="Proteomes" id="UP000663882">
    <property type="component" value="Unassembled WGS sequence"/>
</dbReference>
<feature type="non-terminal residue" evidence="1">
    <location>
        <position position="90"/>
    </location>
</feature>
<dbReference type="OrthoDB" id="10523836at2759"/>
<dbReference type="EMBL" id="CAJNOO010018358">
    <property type="protein sequence ID" value="CAF1527081.1"/>
    <property type="molecule type" value="Genomic_DNA"/>
</dbReference>
<name>A0A815V2I0_9BILA</name>
<comment type="caution">
    <text evidence="1">The sequence shown here is derived from an EMBL/GenBank/DDBJ whole genome shotgun (WGS) entry which is preliminary data.</text>
</comment>
<gene>
    <name evidence="1" type="ORF">RFH988_LOCUS39413</name>
</gene>
<evidence type="ECO:0000313" key="2">
    <source>
        <dbReference type="Proteomes" id="UP000663882"/>
    </source>
</evidence>
<protein>
    <submittedName>
        <fullName evidence="1">Uncharacterized protein</fullName>
    </submittedName>
</protein>
<evidence type="ECO:0000313" key="1">
    <source>
        <dbReference type="EMBL" id="CAF1527081.1"/>
    </source>
</evidence>
<feature type="non-terminal residue" evidence="1">
    <location>
        <position position="1"/>
    </location>
</feature>
<reference evidence="1" key="1">
    <citation type="submission" date="2021-02" db="EMBL/GenBank/DDBJ databases">
        <authorList>
            <person name="Nowell W R."/>
        </authorList>
    </citation>
    <scope>NUCLEOTIDE SEQUENCE</scope>
</reference>
<accession>A0A815V2I0</accession>
<dbReference type="AlphaFoldDB" id="A0A815V2I0"/>
<sequence length="90" mass="10808">SDNQKRLFIELDFAEEQNIEDYYYFKQDQREYITQQMNKYSDIIEKESIKLQSMETFESQIRISSQTSDLIQMEDDKTKTMSDSKASILL</sequence>
<proteinExistence type="predicted"/>